<proteinExistence type="evidence at transcript level"/>
<evidence type="ECO:0000259" key="7">
    <source>
        <dbReference type="PROSITE" id="PS50811"/>
    </source>
</evidence>
<dbReference type="InterPro" id="IPR036576">
    <property type="entry name" value="WRKY_dom_sf"/>
</dbReference>
<organism evidence="8">
    <name type="scientific">Lotus japonicus</name>
    <name type="common">Lotus corniculatus var. japonicus</name>
    <dbReference type="NCBI Taxonomy" id="34305"/>
    <lineage>
        <taxon>Eukaryota</taxon>
        <taxon>Viridiplantae</taxon>
        <taxon>Streptophyta</taxon>
        <taxon>Embryophyta</taxon>
        <taxon>Tracheophyta</taxon>
        <taxon>Spermatophyta</taxon>
        <taxon>Magnoliopsida</taxon>
        <taxon>eudicotyledons</taxon>
        <taxon>Gunneridae</taxon>
        <taxon>Pentapetalae</taxon>
        <taxon>rosids</taxon>
        <taxon>fabids</taxon>
        <taxon>Fabales</taxon>
        <taxon>Fabaceae</taxon>
        <taxon>Papilionoideae</taxon>
        <taxon>50 kb inversion clade</taxon>
        <taxon>NPAAA clade</taxon>
        <taxon>Hologalegina</taxon>
        <taxon>robinioid clade</taxon>
        <taxon>Loteae</taxon>
        <taxon>Lotus</taxon>
    </lineage>
</organism>
<dbReference type="SMART" id="SM00774">
    <property type="entry name" value="WRKY"/>
    <property type="match status" value="1"/>
</dbReference>
<evidence type="ECO:0000256" key="4">
    <source>
        <dbReference type="ARBA" id="ARBA00023163"/>
    </source>
</evidence>
<dbReference type="GO" id="GO:0005634">
    <property type="term" value="C:nucleus"/>
    <property type="evidence" value="ECO:0007669"/>
    <property type="project" value="UniProtKB-SubCell"/>
</dbReference>
<evidence type="ECO:0000256" key="6">
    <source>
        <dbReference type="SAM" id="MobiDB-lite"/>
    </source>
</evidence>
<evidence type="ECO:0000256" key="2">
    <source>
        <dbReference type="ARBA" id="ARBA00023015"/>
    </source>
</evidence>
<comment type="subcellular location">
    <subcellularLocation>
        <location evidence="1">Nucleus</location>
    </subcellularLocation>
</comment>
<feature type="domain" description="WRKY" evidence="7">
    <location>
        <begin position="145"/>
        <end position="202"/>
    </location>
</feature>
<dbReference type="KEGG" id="lja:130749866"/>
<dbReference type="PANTHER" id="PTHR31282">
    <property type="entry name" value="WRKY TRANSCRIPTION FACTOR 21-RELATED"/>
    <property type="match status" value="1"/>
</dbReference>
<dbReference type="InterPro" id="IPR044810">
    <property type="entry name" value="WRKY_plant"/>
</dbReference>
<reference evidence="8" key="1">
    <citation type="submission" date="2012-05" db="EMBL/GenBank/DDBJ databases">
        <authorList>
            <person name="Krishnakumar V."/>
            <person name="Cheung F."/>
            <person name="Xiao Y."/>
            <person name="Chan A."/>
            <person name="Moskal W.A."/>
            <person name="Town C.D."/>
        </authorList>
    </citation>
    <scope>NUCLEOTIDE SEQUENCE</scope>
</reference>
<dbReference type="SUPFAM" id="SSF118290">
    <property type="entry name" value="WRKY DNA-binding domain"/>
    <property type="match status" value="1"/>
</dbReference>
<evidence type="ECO:0000256" key="3">
    <source>
        <dbReference type="ARBA" id="ARBA00023125"/>
    </source>
</evidence>
<dbReference type="InterPro" id="IPR003657">
    <property type="entry name" value="WRKY_dom"/>
</dbReference>
<evidence type="ECO:0000256" key="1">
    <source>
        <dbReference type="ARBA" id="ARBA00004123"/>
    </source>
</evidence>
<evidence type="ECO:0000313" key="8">
    <source>
        <dbReference type="EMBL" id="AFK39788.1"/>
    </source>
</evidence>
<dbReference type="GO" id="GO:0003700">
    <property type="term" value="F:DNA-binding transcription factor activity"/>
    <property type="evidence" value="ECO:0007669"/>
    <property type="project" value="InterPro"/>
</dbReference>
<dbReference type="Gene3D" id="2.20.25.80">
    <property type="entry name" value="WRKY domain"/>
    <property type="match status" value="1"/>
</dbReference>
<protein>
    <recommendedName>
        <fullName evidence="7">WRKY domain-containing protein</fullName>
    </recommendedName>
</protein>
<evidence type="ECO:0000256" key="5">
    <source>
        <dbReference type="ARBA" id="ARBA00023242"/>
    </source>
</evidence>
<dbReference type="RefSeq" id="XP_057459215.1">
    <property type="nucleotide sequence ID" value="XM_057603232.1"/>
</dbReference>
<name>I3SHP6_LOTJA</name>
<keyword evidence="4" id="KW-0804">Transcription</keyword>
<sequence>MNTMLFPESVSAKRKQVIRELVKGREHATQLKFLLQNLNGGSLSAKEMAASVLRSFSVSLSVITSDSLSEEAGSGGGGEVADQNHSEDGSLVMAAAAAASSNIGPEDSSESCGKRIFVQATKDRRGSYKRRKSEQTRTIVSPTTDDDHSWRKYGQKDILNSQFPRSYFRCTRKHDQGCRANKQVQRIQENPDMYQITYIGFHTCKDTPIKAPEMVTFSNTWDSFLVNSHPDSNEHHDPIIKLECPCSGETPSDVTGNNLDHSLWSELKDFELSKPSNIIPSSSAVHMDFGVLSSHFSTDFHFEENNLLYSSS</sequence>
<dbReference type="EMBL" id="BT139993">
    <property type="protein sequence ID" value="AFK39788.1"/>
    <property type="molecule type" value="mRNA"/>
</dbReference>
<dbReference type="PROSITE" id="PS50811">
    <property type="entry name" value="WRKY"/>
    <property type="match status" value="1"/>
</dbReference>
<keyword evidence="2" id="KW-0805">Transcription regulation</keyword>
<dbReference type="GeneID" id="130749730"/>
<dbReference type="GeneID" id="130749866"/>
<dbReference type="OrthoDB" id="2021064at2759"/>
<dbReference type="GO" id="GO:0043565">
    <property type="term" value="F:sequence-specific DNA binding"/>
    <property type="evidence" value="ECO:0007669"/>
    <property type="project" value="InterPro"/>
</dbReference>
<keyword evidence="3" id="KW-0238">DNA-binding</keyword>
<dbReference type="Pfam" id="PF03106">
    <property type="entry name" value="WRKY"/>
    <property type="match status" value="1"/>
</dbReference>
<dbReference type="RefSeq" id="XP_057459088.1">
    <property type="nucleotide sequence ID" value="XM_057603105.1"/>
</dbReference>
<feature type="region of interest" description="Disordered" evidence="6">
    <location>
        <begin position="123"/>
        <end position="147"/>
    </location>
</feature>
<dbReference type="AlphaFoldDB" id="I3SHP6"/>
<dbReference type="KEGG" id="lja:130749730"/>
<keyword evidence="5" id="KW-0539">Nucleus</keyword>
<accession>I3SHP6</accession>